<dbReference type="InterPro" id="IPR011059">
    <property type="entry name" value="Metal-dep_hydrolase_composite"/>
</dbReference>
<dbReference type="PANTHER" id="PTHR11113:SF14">
    <property type="entry name" value="N-ACETYLGLUCOSAMINE-6-PHOSPHATE DEACETYLASE"/>
    <property type="match status" value="1"/>
</dbReference>
<feature type="domain" description="Amidohydrolase-related" evidence="3">
    <location>
        <begin position="55"/>
        <end position="431"/>
    </location>
</feature>
<dbReference type="InterPro" id="IPR032466">
    <property type="entry name" value="Metal_Hydrolase"/>
</dbReference>
<sequence>MSEIIQIINARLVEGNSLVSRSLWIDSLAGIFVPSPDPALVKVKVVSTIDLQGRILSPGFIDLQINGAYGFDFSEDASKDAAGVSYKNRYSETRQKLIKTGTTSFLPTMTSQHAERYHQNLPFLGPSKSRNPFEGSESLGAHCEGPFFAHNRMGVHLPEAIQSSGPSSEPELVIRTYGASNLFNTTPPNSQEQESEPGKIPSHVRMITMAPERPGALSTIQQLSNKGIIMSIGHMAANYTQAAAGIKAGAKMMTHLYNQMNPHHHREPGPLGILGGTMDINPENETKVILEENDSLHHAHHDPRPTRPYFGIIADGHHVHPASIRLAHLTHPEGLVLVTDALMLLGGEDGTVDWLTRRLTKKGIKVMLEGTDIIAGSCVTIPQCINNFRKWTGASIPAVLQAVTSRPASILGMENVKGSLRDGADADFVVLSEEGVLGQSVSELVVDQVWKFGVKVFDRDLE</sequence>
<name>A0A9W9W0G7_9EURO</name>
<dbReference type="SUPFAM" id="SSF51556">
    <property type="entry name" value="Metallo-dependent hydrolases"/>
    <property type="match status" value="1"/>
</dbReference>
<feature type="compositionally biased region" description="Polar residues" evidence="2">
    <location>
        <begin position="180"/>
        <end position="192"/>
    </location>
</feature>
<keyword evidence="1" id="KW-0378">Hydrolase</keyword>
<evidence type="ECO:0000256" key="1">
    <source>
        <dbReference type="ARBA" id="ARBA00022801"/>
    </source>
</evidence>
<feature type="region of interest" description="Disordered" evidence="2">
    <location>
        <begin position="180"/>
        <end position="199"/>
    </location>
</feature>
<dbReference type="AlphaFoldDB" id="A0A9W9W0G7"/>
<dbReference type="InterPro" id="IPR006680">
    <property type="entry name" value="Amidohydro-rel"/>
</dbReference>
<dbReference type="RefSeq" id="XP_056488495.1">
    <property type="nucleotide sequence ID" value="XM_056629193.1"/>
</dbReference>
<keyword evidence="5" id="KW-1185">Reference proteome</keyword>
<gene>
    <name evidence="4" type="ORF">N7509_004556</name>
</gene>
<protein>
    <submittedName>
        <fullName evidence="4">Carbohydrate esterase family 9 protein</fullName>
    </submittedName>
</protein>
<dbReference type="PANTHER" id="PTHR11113">
    <property type="entry name" value="N-ACETYLGLUCOSAMINE-6-PHOSPHATE DEACETYLASE"/>
    <property type="match status" value="1"/>
</dbReference>
<dbReference type="Pfam" id="PF01979">
    <property type="entry name" value="Amidohydro_1"/>
    <property type="match status" value="1"/>
</dbReference>
<evidence type="ECO:0000313" key="5">
    <source>
        <dbReference type="Proteomes" id="UP001147747"/>
    </source>
</evidence>
<dbReference type="Gene3D" id="3.20.20.140">
    <property type="entry name" value="Metal-dependent hydrolases"/>
    <property type="match status" value="1"/>
</dbReference>
<accession>A0A9W9W0G7</accession>
<dbReference type="GO" id="GO:0006046">
    <property type="term" value="P:N-acetylglucosamine catabolic process"/>
    <property type="evidence" value="ECO:0007669"/>
    <property type="project" value="TreeGrafter"/>
</dbReference>
<comment type="caution">
    <text evidence="4">The sequence shown here is derived from an EMBL/GenBank/DDBJ whole genome shotgun (WGS) entry which is preliminary data.</text>
</comment>
<evidence type="ECO:0000259" key="3">
    <source>
        <dbReference type="Pfam" id="PF01979"/>
    </source>
</evidence>
<dbReference type="EMBL" id="JAPZBU010000006">
    <property type="protein sequence ID" value="KAJ5396443.1"/>
    <property type="molecule type" value="Genomic_DNA"/>
</dbReference>
<reference evidence="4" key="2">
    <citation type="journal article" date="2023" name="IMA Fungus">
        <title>Comparative genomic study of the Penicillium genus elucidates a diverse pangenome and 15 lateral gene transfer events.</title>
        <authorList>
            <person name="Petersen C."/>
            <person name="Sorensen T."/>
            <person name="Nielsen M.R."/>
            <person name="Sondergaard T.E."/>
            <person name="Sorensen J.L."/>
            <person name="Fitzpatrick D.A."/>
            <person name="Frisvad J.C."/>
            <person name="Nielsen K.L."/>
        </authorList>
    </citation>
    <scope>NUCLEOTIDE SEQUENCE</scope>
    <source>
        <strain evidence="4">IBT 29677</strain>
    </source>
</reference>
<proteinExistence type="predicted"/>
<dbReference type="Proteomes" id="UP001147747">
    <property type="component" value="Unassembled WGS sequence"/>
</dbReference>
<dbReference type="GeneID" id="81368173"/>
<reference evidence="4" key="1">
    <citation type="submission" date="2022-12" db="EMBL/GenBank/DDBJ databases">
        <authorList>
            <person name="Petersen C."/>
        </authorList>
    </citation>
    <scope>NUCLEOTIDE SEQUENCE</scope>
    <source>
        <strain evidence="4">IBT 29677</strain>
    </source>
</reference>
<evidence type="ECO:0000256" key="2">
    <source>
        <dbReference type="SAM" id="MobiDB-lite"/>
    </source>
</evidence>
<evidence type="ECO:0000313" key="4">
    <source>
        <dbReference type="EMBL" id="KAJ5396443.1"/>
    </source>
</evidence>
<dbReference type="OrthoDB" id="10264777at2759"/>
<organism evidence="4 5">
    <name type="scientific">Penicillium cosmopolitanum</name>
    <dbReference type="NCBI Taxonomy" id="1131564"/>
    <lineage>
        <taxon>Eukaryota</taxon>
        <taxon>Fungi</taxon>
        <taxon>Dikarya</taxon>
        <taxon>Ascomycota</taxon>
        <taxon>Pezizomycotina</taxon>
        <taxon>Eurotiomycetes</taxon>
        <taxon>Eurotiomycetidae</taxon>
        <taxon>Eurotiales</taxon>
        <taxon>Aspergillaceae</taxon>
        <taxon>Penicillium</taxon>
    </lineage>
</organism>
<dbReference type="SUPFAM" id="SSF51338">
    <property type="entry name" value="Composite domain of metallo-dependent hydrolases"/>
    <property type="match status" value="1"/>
</dbReference>
<dbReference type="GO" id="GO:0008448">
    <property type="term" value="F:N-acetylglucosamine-6-phosphate deacetylase activity"/>
    <property type="evidence" value="ECO:0007669"/>
    <property type="project" value="TreeGrafter"/>
</dbReference>